<keyword evidence="1" id="KW-0805">Transcription regulation</keyword>
<dbReference type="EMBL" id="CP094533">
    <property type="protein sequence ID" value="UOE26650.1"/>
    <property type="molecule type" value="Genomic_DNA"/>
</dbReference>
<reference evidence="5 6" key="1">
    <citation type="submission" date="2022-03" db="EMBL/GenBank/DDBJ databases">
        <title>Agromyces sp. isolated from the gut of P. brevitarsis seulensis larvae.</title>
        <authorList>
            <person name="Won M."/>
            <person name="Kwon S.-W."/>
        </authorList>
    </citation>
    <scope>NUCLEOTIDE SEQUENCE [LARGE SCALE GENOMIC DNA]</scope>
    <source>
        <strain evidence="5 6">KACC 16215</strain>
    </source>
</reference>
<dbReference type="PANTHER" id="PTHR38465">
    <property type="entry name" value="HTH-TYPE TRANSCRIPTIONAL REGULATOR MJ1563-RELATED"/>
    <property type="match status" value="1"/>
</dbReference>
<name>A0ABY4AU05_9MICO</name>
<keyword evidence="2" id="KW-0238">DNA-binding</keyword>
<keyword evidence="3" id="KW-0804">Transcription</keyword>
<evidence type="ECO:0000313" key="6">
    <source>
        <dbReference type="Proteomes" id="UP000831304"/>
    </source>
</evidence>
<keyword evidence="6" id="KW-1185">Reference proteome</keyword>
<dbReference type="PANTHER" id="PTHR38465:SF2">
    <property type="entry name" value="HTH-TYPE TRANSCRIPTIONAL REGULATOR MMPR5"/>
    <property type="match status" value="1"/>
</dbReference>
<gene>
    <name evidence="5" type="ORF">MTP13_02400</name>
</gene>
<dbReference type="Pfam" id="PF12802">
    <property type="entry name" value="MarR_2"/>
    <property type="match status" value="1"/>
</dbReference>
<accession>A0ABY4AU05</accession>
<dbReference type="Gene3D" id="1.10.10.10">
    <property type="entry name" value="Winged helix-like DNA-binding domain superfamily/Winged helix DNA-binding domain"/>
    <property type="match status" value="1"/>
</dbReference>
<sequence>MTASEDRGRHRAIAAAEEGAAMLTAAGMPRMPSRVLMALVASPAEGSTAAELAERLGVSAAAVSGAVRYLQTARMAQRISSPDSRRDRYRLFDDTWHAVLTSGLPIYSRLAELIDEIADAAHDDAAAARGRDMAGFFRFMAARMPELLEEWEREREALRRGHEGRVGKPRTGR</sequence>
<protein>
    <submittedName>
        <fullName evidence="5">MarR family transcriptional regulator</fullName>
    </submittedName>
</protein>
<feature type="domain" description="HTH marR-type" evidence="4">
    <location>
        <begin position="27"/>
        <end position="86"/>
    </location>
</feature>
<organism evidence="5 6">
    <name type="scientific">Agromyces soli</name>
    <dbReference type="NCBI Taxonomy" id="659012"/>
    <lineage>
        <taxon>Bacteria</taxon>
        <taxon>Bacillati</taxon>
        <taxon>Actinomycetota</taxon>
        <taxon>Actinomycetes</taxon>
        <taxon>Micrococcales</taxon>
        <taxon>Microbacteriaceae</taxon>
        <taxon>Agromyces</taxon>
    </lineage>
</organism>
<proteinExistence type="predicted"/>
<dbReference type="SUPFAM" id="SSF46785">
    <property type="entry name" value="Winged helix' DNA-binding domain"/>
    <property type="match status" value="1"/>
</dbReference>
<evidence type="ECO:0000259" key="4">
    <source>
        <dbReference type="Pfam" id="PF12802"/>
    </source>
</evidence>
<dbReference type="InterPro" id="IPR036388">
    <property type="entry name" value="WH-like_DNA-bd_sf"/>
</dbReference>
<dbReference type="Proteomes" id="UP000831304">
    <property type="component" value="Chromosome"/>
</dbReference>
<dbReference type="InterPro" id="IPR000835">
    <property type="entry name" value="HTH_MarR-typ"/>
</dbReference>
<evidence type="ECO:0000256" key="2">
    <source>
        <dbReference type="ARBA" id="ARBA00023125"/>
    </source>
</evidence>
<dbReference type="InterPro" id="IPR052362">
    <property type="entry name" value="HTH-GbsR_regulator"/>
</dbReference>
<evidence type="ECO:0000313" key="5">
    <source>
        <dbReference type="EMBL" id="UOE26650.1"/>
    </source>
</evidence>
<evidence type="ECO:0000256" key="1">
    <source>
        <dbReference type="ARBA" id="ARBA00023015"/>
    </source>
</evidence>
<dbReference type="RefSeq" id="WP_243569464.1">
    <property type="nucleotide sequence ID" value="NZ_BAAARD010000004.1"/>
</dbReference>
<dbReference type="InterPro" id="IPR036390">
    <property type="entry name" value="WH_DNA-bd_sf"/>
</dbReference>
<evidence type="ECO:0000256" key="3">
    <source>
        <dbReference type="ARBA" id="ARBA00023163"/>
    </source>
</evidence>